<evidence type="ECO:0000313" key="3">
    <source>
        <dbReference type="Proteomes" id="UP000257143"/>
    </source>
</evidence>
<feature type="transmembrane region" description="Helical" evidence="1">
    <location>
        <begin position="92"/>
        <end position="110"/>
    </location>
</feature>
<keyword evidence="1" id="KW-0472">Membrane</keyword>
<name>A0A3D8PSX8_9BACI</name>
<evidence type="ECO:0008006" key="4">
    <source>
        <dbReference type="Google" id="ProtNLM"/>
    </source>
</evidence>
<sequence>MIIFQYALYALLFLLEVAGLISFSYWGFHLGKEFFIKILIGLGTPVLVAIFWGLFLAPKATYQLNEPLLSVLQLMVFTLAAAALYFSGKSSLGIAYLITVLLTKFLIYVVELNHGV</sequence>
<feature type="transmembrane region" description="Helical" evidence="1">
    <location>
        <begin position="68"/>
        <end position="86"/>
    </location>
</feature>
<feature type="transmembrane region" description="Helical" evidence="1">
    <location>
        <begin position="7"/>
        <end position="28"/>
    </location>
</feature>
<evidence type="ECO:0000313" key="2">
    <source>
        <dbReference type="EMBL" id="RDW18348.1"/>
    </source>
</evidence>
<gene>
    <name evidence="2" type="ORF">CWR48_12265</name>
</gene>
<evidence type="ECO:0000256" key="1">
    <source>
        <dbReference type="SAM" id="Phobius"/>
    </source>
</evidence>
<keyword evidence="3" id="KW-1185">Reference proteome</keyword>
<proteinExistence type="predicted"/>
<feature type="transmembrane region" description="Helical" evidence="1">
    <location>
        <begin position="34"/>
        <end position="56"/>
    </location>
</feature>
<accession>A0A3D8PSX8</accession>
<dbReference type="EMBL" id="PIOC01000017">
    <property type="protein sequence ID" value="RDW18348.1"/>
    <property type="molecule type" value="Genomic_DNA"/>
</dbReference>
<keyword evidence="1" id="KW-1133">Transmembrane helix</keyword>
<dbReference type="InterPro" id="IPR021214">
    <property type="entry name" value="DUF2568"/>
</dbReference>
<organism evidence="2 3">
    <name type="scientific">Oceanobacillus arenosus</name>
    <dbReference type="NCBI Taxonomy" id="1229153"/>
    <lineage>
        <taxon>Bacteria</taxon>
        <taxon>Bacillati</taxon>
        <taxon>Bacillota</taxon>
        <taxon>Bacilli</taxon>
        <taxon>Bacillales</taxon>
        <taxon>Bacillaceae</taxon>
        <taxon>Oceanobacillus</taxon>
    </lineage>
</organism>
<dbReference type="OrthoDB" id="4557830at2"/>
<keyword evidence="1" id="KW-0812">Transmembrane</keyword>
<reference evidence="3" key="1">
    <citation type="submission" date="2017-11" db="EMBL/GenBank/DDBJ databases">
        <authorList>
            <person name="Zhu W."/>
        </authorList>
    </citation>
    <scope>NUCLEOTIDE SEQUENCE [LARGE SCALE GENOMIC DNA]</scope>
    <source>
        <strain evidence="3">CAU 1183</strain>
    </source>
</reference>
<dbReference type="Proteomes" id="UP000257143">
    <property type="component" value="Unassembled WGS sequence"/>
</dbReference>
<comment type="caution">
    <text evidence="2">The sequence shown here is derived from an EMBL/GenBank/DDBJ whole genome shotgun (WGS) entry which is preliminary data.</text>
</comment>
<dbReference type="AlphaFoldDB" id="A0A3D8PSX8"/>
<dbReference type="RefSeq" id="WP_115773527.1">
    <property type="nucleotide sequence ID" value="NZ_PIOC01000017.1"/>
</dbReference>
<protein>
    <recommendedName>
        <fullName evidence="4">DUF2568 domain-containing protein</fullName>
    </recommendedName>
</protein>
<dbReference type="Pfam" id="PF10823">
    <property type="entry name" value="DUF2568"/>
    <property type="match status" value="1"/>
</dbReference>